<dbReference type="PROSITE" id="PS50890">
    <property type="entry name" value="PUA"/>
    <property type="match status" value="1"/>
</dbReference>
<name>A0A670I9J1_PODMU</name>
<evidence type="ECO:0000256" key="9">
    <source>
        <dbReference type="ARBA" id="ARBA00030186"/>
    </source>
</evidence>
<dbReference type="InterPro" id="IPR039757">
    <property type="entry name" value="EIF2D"/>
</dbReference>
<dbReference type="SUPFAM" id="SSF55159">
    <property type="entry name" value="eIF1-like"/>
    <property type="match status" value="1"/>
</dbReference>
<protein>
    <recommendedName>
        <fullName evidence="3">Eukaryotic translation initiation factor 2D</fullName>
    </recommendedName>
    <alternativeName>
        <fullName evidence="9">Ligatin</fullName>
    </alternativeName>
</protein>
<reference evidence="12 13" key="1">
    <citation type="journal article" date="2019" name="Proc. Natl. Acad. Sci. U.S.A.">
        <title>Regulatory changes in pterin and carotenoid genes underlie balanced color polymorphisms in the wall lizard.</title>
        <authorList>
            <person name="Andrade P."/>
            <person name="Pinho C."/>
            <person name="Perez I de Lanuza G."/>
            <person name="Afonso S."/>
            <person name="Brejcha J."/>
            <person name="Rubin C.J."/>
            <person name="Wallerman O."/>
            <person name="Pereira P."/>
            <person name="Sabatino S.J."/>
            <person name="Bellati A."/>
            <person name="Pellitteri-Rosa D."/>
            <person name="Bosakova Z."/>
            <person name="Bunikis I."/>
            <person name="Carretero M.A."/>
            <person name="Feiner N."/>
            <person name="Marsik P."/>
            <person name="Pauperio F."/>
            <person name="Salvi D."/>
            <person name="Soler L."/>
            <person name="While G.M."/>
            <person name="Uller T."/>
            <person name="Font E."/>
            <person name="Andersson L."/>
            <person name="Carneiro M."/>
        </authorList>
    </citation>
    <scope>NUCLEOTIDE SEQUENCE</scope>
</reference>
<dbReference type="Pfam" id="PF26292">
    <property type="entry name" value="PUA_elF2D"/>
    <property type="match status" value="1"/>
</dbReference>
<dbReference type="InterPro" id="IPR015947">
    <property type="entry name" value="PUA-like_sf"/>
</dbReference>
<dbReference type="Ensembl" id="ENSPMRT00000008944.1">
    <property type="protein sequence ID" value="ENSPMRP00000008366.1"/>
    <property type="gene ID" value="ENSPMRG00000005651.1"/>
</dbReference>
<dbReference type="Gene3D" id="3.30.780.10">
    <property type="entry name" value="SUI1-like domain"/>
    <property type="match status" value="1"/>
</dbReference>
<keyword evidence="7" id="KW-0007">Acetylation</keyword>
<keyword evidence="5" id="KW-0648">Protein biosynthesis</keyword>
<reference evidence="12" key="2">
    <citation type="submission" date="2025-08" db="UniProtKB">
        <authorList>
            <consortium name="Ensembl"/>
        </authorList>
    </citation>
    <scope>IDENTIFICATION</scope>
</reference>
<comment type="function">
    <text evidence="8">Translation initiation factor that is able to deliver tRNA to the P-site of the eukaryotic ribosome in a GTP-independent manner. The binding of Met-tRNA(I) occurs after the AUG codon finds its position in the P-site of 40S ribosomes, the situation that takes place during initiation complex formation on some specific RNAs. Its activity in tRNA binding with 40S subunits does not require the presence of the aminoacyl moiety. Possesses the unique ability to deliver non-Met (elongator) tRNAs into the P-site of the 40S subunit. In addition to its role in initiation, can promote release of deacylated tRNA and mRNA from recycled 40S subunits following ABCE1-mediated dissociation of post-termination ribosomal complexes into subunits.</text>
</comment>
<dbReference type="Pfam" id="PF01253">
    <property type="entry name" value="SUI1"/>
    <property type="match status" value="1"/>
</dbReference>
<feature type="compositionally biased region" description="Acidic residues" evidence="10">
    <location>
        <begin position="258"/>
        <end position="270"/>
    </location>
</feature>
<evidence type="ECO:0000256" key="6">
    <source>
        <dbReference type="ARBA" id="ARBA00022553"/>
    </source>
</evidence>
<proteinExistence type="inferred from homology"/>
<feature type="compositionally biased region" description="Acidic residues" evidence="10">
    <location>
        <begin position="197"/>
        <end position="210"/>
    </location>
</feature>
<evidence type="ECO:0000313" key="13">
    <source>
        <dbReference type="Proteomes" id="UP000472272"/>
    </source>
</evidence>
<evidence type="ECO:0000256" key="3">
    <source>
        <dbReference type="ARBA" id="ARBA00013816"/>
    </source>
</evidence>
<accession>A0A670I9J1</accession>
<dbReference type="Pfam" id="PF26291">
    <property type="entry name" value="SWIB_eIF2D"/>
    <property type="match status" value="1"/>
</dbReference>
<feature type="region of interest" description="Disordered" evidence="10">
    <location>
        <begin position="244"/>
        <end position="278"/>
    </location>
</feature>
<dbReference type="InterPro" id="IPR058886">
    <property type="entry name" value="SWIB_eIF2D"/>
</dbReference>
<evidence type="ECO:0000256" key="5">
    <source>
        <dbReference type="ARBA" id="ARBA00022540"/>
    </source>
</evidence>
<evidence type="ECO:0000313" key="12">
    <source>
        <dbReference type="Ensembl" id="ENSPMRP00000008366.1"/>
    </source>
</evidence>
<dbReference type="GO" id="GO:0001731">
    <property type="term" value="P:formation of translation preinitiation complex"/>
    <property type="evidence" value="ECO:0007669"/>
    <property type="project" value="InterPro"/>
</dbReference>
<dbReference type="InterPro" id="IPR039759">
    <property type="entry name" value="eIF2D_SUI1"/>
</dbReference>
<dbReference type="InterPro" id="IPR001950">
    <property type="entry name" value="SUI1"/>
</dbReference>
<keyword evidence="5" id="KW-0396">Initiation factor</keyword>
<dbReference type="GO" id="GO:0003743">
    <property type="term" value="F:translation initiation factor activity"/>
    <property type="evidence" value="ECO:0007669"/>
    <property type="project" value="UniProtKB-KW"/>
</dbReference>
<dbReference type="Gene3D" id="3.10.400.20">
    <property type="match status" value="1"/>
</dbReference>
<evidence type="ECO:0000256" key="1">
    <source>
        <dbReference type="ARBA" id="ARBA00004496"/>
    </source>
</evidence>
<dbReference type="CDD" id="cd11610">
    <property type="entry name" value="eIF2D_N"/>
    <property type="match status" value="1"/>
</dbReference>
<comment type="similarity">
    <text evidence="2">Belongs to the eIF2D family.</text>
</comment>
<dbReference type="Pfam" id="PF25304">
    <property type="entry name" value="WHD_eIF2D"/>
    <property type="match status" value="1"/>
</dbReference>
<gene>
    <name evidence="12" type="primary">EIF2D</name>
</gene>
<dbReference type="InterPro" id="IPR048247">
    <property type="entry name" value="eIF2D_N"/>
</dbReference>
<evidence type="ECO:0000256" key="4">
    <source>
        <dbReference type="ARBA" id="ARBA00022490"/>
    </source>
</evidence>
<keyword evidence="4" id="KW-0963">Cytoplasm</keyword>
<dbReference type="PANTHER" id="PTHR12217">
    <property type="entry name" value="EUKARYOTIC TRANSLATION INITIATION FACTOR 2D"/>
    <property type="match status" value="1"/>
</dbReference>
<organism evidence="12 13">
    <name type="scientific">Podarcis muralis</name>
    <name type="common">Wall lizard</name>
    <name type="synonym">Lacerta muralis</name>
    <dbReference type="NCBI Taxonomy" id="64176"/>
    <lineage>
        <taxon>Eukaryota</taxon>
        <taxon>Metazoa</taxon>
        <taxon>Chordata</taxon>
        <taxon>Craniata</taxon>
        <taxon>Vertebrata</taxon>
        <taxon>Euteleostomi</taxon>
        <taxon>Lepidosauria</taxon>
        <taxon>Squamata</taxon>
        <taxon>Bifurcata</taxon>
        <taxon>Unidentata</taxon>
        <taxon>Episquamata</taxon>
        <taxon>Laterata</taxon>
        <taxon>Lacertibaenia</taxon>
        <taxon>Lacertidae</taxon>
        <taxon>Podarcis</taxon>
    </lineage>
</organism>
<dbReference type="Pfam" id="PF17832">
    <property type="entry name" value="Pre-PUA"/>
    <property type="match status" value="1"/>
</dbReference>
<evidence type="ECO:0000256" key="8">
    <source>
        <dbReference type="ARBA" id="ARBA00025522"/>
    </source>
</evidence>
<keyword evidence="13" id="KW-1185">Reference proteome</keyword>
<dbReference type="InterPro" id="IPR036877">
    <property type="entry name" value="SUI1_dom_sf"/>
</dbReference>
<dbReference type="SUPFAM" id="SSF88697">
    <property type="entry name" value="PUA domain-like"/>
    <property type="match status" value="1"/>
</dbReference>
<dbReference type="AlphaFoldDB" id="A0A670I9J1"/>
<dbReference type="CDD" id="cd21156">
    <property type="entry name" value="PUA_eIF2d-like"/>
    <property type="match status" value="1"/>
</dbReference>
<dbReference type="InterPro" id="IPR057429">
    <property type="entry name" value="WH_eIF2D"/>
</dbReference>
<dbReference type="FunFam" id="3.10.400.20:FF:000002">
    <property type="entry name" value="Eukaryotic translation initiation factor 2D"/>
    <property type="match status" value="1"/>
</dbReference>
<feature type="domain" description="SUI1" evidence="11">
    <location>
        <begin position="481"/>
        <end position="554"/>
    </location>
</feature>
<evidence type="ECO:0000256" key="2">
    <source>
        <dbReference type="ARBA" id="ARBA00010359"/>
    </source>
</evidence>
<dbReference type="Proteomes" id="UP000472272">
    <property type="component" value="Chromosome 6"/>
</dbReference>
<comment type="subcellular location">
    <subcellularLocation>
        <location evidence="1">Cytoplasm</location>
    </subcellularLocation>
</comment>
<dbReference type="GO" id="GO:0005737">
    <property type="term" value="C:cytoplasm"/>
    <property type="evidence" value="ECO:0007669"/>
    <property type="project" value="UniProtKB-SubCell"/>
</dbReference>
<evidence type="ECO:0000256" key="10">
    <source>
        <dbReference type="SAM" id="MobiDB-lite"/>
    </source>
</evidence>
<evidence type="ECO:0000259" key="11">
    <source>
        <dbReference type="PROSITE" id="PS50296"/>
    </source>
</evidence>
<dbReference type="GeneTree" id="ENSGT00550000074865"/>
<sequence length="574" mass="64141">MFAKAFRVKSNTAIKGSDRRKLRNDVAATFPTLTSEQLSEIVPNKEELNIIKLYAHKGDALTVYANGRIPVLFEMEKRLYPTVYTLWSHPHLLPAFSTWPPVLHKLAGGADLMLPGVVVPSYGLPQVDRGTLCAITLVGNSAPVAIGIATMSSAEMVAAGMKGKGFTVLHTYMDHLWEFGDKSCPPTIVPLEAEPSEMMDAEEEEQEAGEGEGKSQENSHPIDPCLQTGIRNLNMEDAIQSVDMTEKEEPNENGAAETTEEDNLDVPQEAEDSRSPQEQMDALLHQCFFHALKCKVKKSELPLLTSTFLRNYMFACCPQGQQLDIKKSSYKKFSKFLQSMQQQNILQVKELNKGVESIVNVDWRHESIRSFVVPIEIAASELSVQDSRSGDGEQPYHCPEITPLYGISSRMAPLFQESGYNFIKVDPILCDCLLDKSEQDEISKLTWDNLLSRCLDKLQPFHQVTFFGHDPIVRKGNNDPIDINIAQRSCNKKVTIIKNLELYGLDPQAVANFLQLKVQASATVTTLPGAKDRAQVQVQGNQIHHLAKLLVEDYQIPRKYIKGLEMAPKMGRKK</sequence>
<evidence type="ECO:0000256" key="7">
    <source>
        <dbReference type="ARBA" id="ARBA00022990"/>
    </source>
</evidence>
<feature type="region of interest" description="Disordered" evidence="10">
    <location>
        <begin position="197"/>
        <end position="227"/>
    </location>
</feature>
<dbReference type="InterPro" id="IPR048248">
    <property type="entry name" value="PUA_eIF2d-like"/>
</dbReference>
<dbReference type="PROSITE" id="PS50296">
    <property type="entry name" value="SUI1"/>
    <property type="match status" value="1"/>
</dbReference>
<keyword evidence="6" id="KW-0597">Phosphoprotein</keyword>
<dbReference type="CDD" id="cd11608">
    <property type="entry name" value="eIF2D_C"/>
    <property type="match status" value="1"/>
</dbReference>
<dbReference type="InterPro" id="IPR041366">
    <property type="entry name" value="Pre-PUA"/>
</dbReference>
<dbReference type="PANTHER" id="PTHR12217:SF4">
    <property type="entry name" value="EUKARYOTIC TRANSLATION INITIATION FACTOR 2D"/>
    <property type="match status" value="1"/>
</dbReference>
<reference evidence="12" key="3">
    <citation type="submission" date="2025-09" db="UniProtKB">
        <authorList>
            <consortium name="Ensembl"/>
        </authorList>
    </citation>
    <scope>IDENTIFICATION</scope>
</reference>
<dbReference type="FunFam" id="3.30.780.10:FF:000007">
    <property type="entry name" value="Putative eukaryotic translation initiation factor 2d"/>
    <property type="match status" value="1"/>
</dbReference>